<organism evidence="1 2">
    <name type="scientific">Anopheles albimanus</name>
    <name type="common">New world malaria mosquito</name>
    <dbReference type="NCBI Taxonomy" id="7167"/>
    <lineage>
        <taxon>Eukaryota</taxon>
        <taxon>Metazoa</taxon>
        <taxon>Ecdysozoa</taxon>
        <taxon>Arthropoda</taxon>
        <taxon>Hexapoda</taxon>
        <taxon>Insecta</taxon>
        <taxon>Pterygota</taxon>
        <taxon>Neoptera</taxon>
        <taxon>Endopterygota</taxon>
        <taxon>Diptera</taxon>
        <taxon>Nematocera</taxon>
        <taxon>Culicoidea</taxon>
        <taxon>Culicidae</taxon>
        <taxon>Anophelinae</taxon>
        <taxon>Anopheles</taxon>
    </lineage>
</organism>
<accession>A0A182FXW0</accession>
<dbReference type="Proteomes" id="UP000069272">
    <property type="component" value="Chromosome 3L"/>
</dbReference>
<proteinExistence type="predicted"/>
<dbReference type="AlphaFoldDB" id="A0A182FXW0"/>
<sequence length="53" mass="5831">MWLAAGCAADCKRNYLPAQSAGPSFVRLFAFLEDFGKCPSTRAPQRLNHDDSV</sequence>
<protein>
    <submittedName>
        <fullName evidence="1">Uncharacterized protein</fullName>
    </submittedName>
</protein>
<reference evidence="1 2" key="1">
    <citation type="journal article" date="2017" name="G3 (Bethesda)">
        <title>The Physical Genome Mapping of Anopheles albimanus Corrected Scaffold Misassemblies and Identified Interarm Rearrangements in Genus Anopheles.</title>
        <authorList>
            <person name="Artemov G.N."/>
            <person name="Peery A.N."/>
            <person name="Jiang X."/>
            <person name="Tu Z."/>
            <person name="Stegniy V.N."/>
            <person name="Sharakhova M.V."/>
            <person name="Sharakhov I.V."/>
        </authorList>
    </citation>
    <scope>NUCLEOTIDE SEQUENCE [LARGE SCALE GENOMIC DNA]</scope>
    <source>
        <strain evidence="1 2">ALBI9_A</strain>
    </source>
</reference>
<keyword evidence="2" id="KW-1185">Reference proteome</keyword>
<reference evidence="1" key="2">
    <citation type="submission" date="2022-08" db="UniProtKB">
        <authorList>
            <consortium name="EnsemblMetazoa"/>
        </authorList>
    </citation>
    <scope>IDENTIFICATION</scope>
    <source>
        <strain evidence="1">STECLA/ALBI9_A</strain>
    </source>
</reference>
<dbReference type="VEuPathDB" id="VectorBase:AALB014474"/>
<evidence type="ECO:0000313" key="2">
    <source>
        <dbReference type="Proteomes" id="UP000069272"/>
    </source>
</evidence>
<evidence type="ECO:0000313" key="1">
    <source>
        <dbReference type="EnsemblMetazoa" id="AALB014474-PB"/>
    </source>
</evidence>
<name>A0A182FXW0_ANOAL</name>
<dbReference type="EnsemblMetazoa" id="AALB014474-RB">
    <property type="protein sequence ID" value="AALB014474-PB"/>
    <property type="gene ID" value="AALB014474"/>
</dbReference>